<evidence type="ECO:0000256" key="2">
    <source>
        <dbReference type="ARBA" id="ARBA00022803"/>
    </source>
</evidence>
<feature type="repeat" description="TPR" evidence="3">
    <location>
        <begin position="513"/>
        <end position="546"/>
    </location>
</feature>
<organism evidence="4 5">
    <name type="scientific">Chlorobium limicola</name>
    <dbReference type="NCBI Taxonomy" id="1092"/>
    <lineage>
        <taxon>Bacteria</taxon>
        <taxon>Pseudomonadati</taxon>
        <taxon>Chlorobiota</taxon>
        <taxon>Chlorobiia</taxon>
        <taxon>Chlorobiales</taxon>
        <taxon>Chlorobiaceae</taxon>
        <taxon>Chlorobium/Pelodictyon group</taxon>
        <taxon>Chlorobium</taxon>
    </lineage>
</organism>
<sequence>MINGCNGHVMRFRFLRYMFSLLPVIAFSFLSSCTPRFAASHEVSVSATVQDSSAEKAKNRFIAALLLAEKGDFWGAIDGYRSVQLRGSFAEAARNHAISASFLELGVIDSARVYAEKAAAGEPENRYYLRMLAAVAHLMKDYPRAVDIYRQLVQLEPQNTDYLTLLALEHIAAGNPEQALGIFQRLLALDPSNNSTRSQVFLLEIKLKHYQNAIETLSALVEEGEEKERLKLTLGELYVETGQKDLASKTFREIIAANPRFVPAWLALLELSVKSGDRGTFQLDLDAFYDTSALKFDQKITLAELFYVRSARDSAYADPFRGMITAIDKRHPGEPKVMLLKGRLYLREKRSFEAVAEFRAVLKKEPSNVEVREELVSAYLMQKEYAKAAYEVEQVKKLPSVSRMRVLVLDGYTAFQSGNTRKAALLLEKAVKLRGEEKERWLYLQAASTLAMCYDKLGNAERSMAMYRDILLLDPANVLALNNYAYLLALQGRDLDTAKKMALQAVGNEPDNPVYLDTLGWVLYKLGEFTDALGYLEKAVLLAPGEVEIAEHLLDVYERLGFEEKAVFQREKVKRLRGK</sequence>
<feature type="repeat" description="TPR" evidence="3">
    <location>
        <begin position="444"/>
        <end position="477"/>
    </location>
</feature>
<dbReference type="Pfam" id="PF07719">
    <property type="entry name" value="TPR_2"/>
    <property type="match status" value="1"/>
</dbReference>
<dbReference type="Proteomes" id="UP000053937">
    <property type="component" value="Unassembled WGS sequence"/>
</dbReference>
<keyword evidence="1" id="KW-0677">Repeat</keyword>
<dbReference type="InterPro" id="IPR051685">
    <property type="entry name" value="Ycf3/AcsC/BcsC/TPR_MFPF"/>
</dbReference>
<proteinExistence type="predicted"/>
<name>A0A101JUJ8_CHLLI</name>
<keyword evidence="5" id="KW-1185">Reference proteome</keyword>
<dbReference type="Pfam" id="PF14559">
    <property type="entry name" value="TPR_19"/>
    <property type="match status" value="1"/>
</dbReference>
<dbReference type="PANTHER" id="PTHR44943">
    <property type="entry name" value="CELLULOSE SYNTHASE OPERON PROTEIN C"/>
    <property type="match status" value="1"/>
</dbReference>
<feature type="repeat" description="TPR" evidence="3">
    <location>
        <begin position="335"/>
        <end position="368"/>
    </location>
</feature>
<feature type="repeat" description="TPR" evidence="3">
    <location>
        <begin position="160"/>
        <end position="193"/>
    </location>
</feature>
<dbReference type="Pfam" id="PF12895">
    <property type="entry name" value="ANAPC3"/>
    <property type="match status" value="1"/>
</dbReference>
<dbReference type="SUPFAM" id="SSF48452">
    <property type="entry name" value="TPR-like"/>
    <property type="match status" value="3"/>
</dbReference>
<evidence type="ECO:0000313" key="4">
    <source>
        <dbReference type="EMBL" id="KUL33244.1"/>
    </source>
</evidence>
<dbReference type="InterPro" id="IPR019734">
    <property type="entry name" value="TPR_rpt"/>
</dbReference>
<dbReference type="AlphaFoldDB" id="A0A101JUJ8"/>
<dbReference type="PANTHER" id="PTHR44943:SF8">
    <property type="entry name" value="TPR REPEAT-CONTAINING PROTEIN MJ0263"/>
    <property type="match status" value="1"/>
</dbReference>
<dbReference type="EMBL" id="LMBR01000001">
    <property type="protein sequence ID" value="KUL33244.1"/>
    <property type="molecule type" value="Genomic_DNA"/>
</dbReference>
<dbReference type="PROSITE" id="PS50005">
    <property type="entry name" value="TPR"/>
    <property type="match status" value="6"/>
</dbReference>
<evidence type="ECO:0000256" key="1">
    <source>
        <dbReference type="ARBA" id="ARBA00022737"/>
    </source>
</evidence>
<dbReference type="Gene3D" id="1.25.40.10">
    <property type="entry name" value="Tetratricopeptide repeat domain"/>
    <property type="match status" value="3"/>
</dbReference>
<accession>A0A101JUJ8</accession>
<feature type="repeat" description="TPR" evidence="3">
    <location>
        <begin position="126"/>
        <end position="159"/>
    </location>
</feature>
<evidence type="ECO:0000313" key="5">
    <source>
        <dbReference type="Proteomes" id="UP000053937"/>
    </source>
</evidence>
<comment type="caution">
    <text evidence="4">The sequence shown here is derived from an EMBL/GenBank/DDBJ whole genome shotgun (WGS) entry which is preliminary data.</text>
</comment>
<dbReference type="InterPro" id="IPR013105">
    <property type="entry name" value="TPR_2"/>
</dbReference>
<dbReference type="SMART" id="SM00028">
    <property type="entry name" value="TPR"/>
    <property type="match status" value="7"/>
</dbReference>
<reference evidence="4 5" key="1">
    <citation type="submission" date="2015-10" db="EMBL/GenBank/DDBJ databases">
        <title>Draft Genome Sequence of Chlorobium limicola strain Frasassi Growing under Artificial Lighting in the Frasassi Cave System.</title>
        <authorList>
            <person name="Mansor M."/>
            <person name="Macalady J."/>
        </authorList>
    </citation>
    <scope>NUCLEOTIDE SEQUENCE [LARGE SCALE GENOMIC DNA]</scope>
    <source>
        <strain evidence="4 5">Frasassi</strain>
    </source>
</reference>
<evidence type="ECO:0000256" key="3">
    <source>
        <dbReference type="PROSITE-ProRule" id="PRU00339"/>
    </source>
</evidence>
<keyword evidence="2 3" id="KW-0802">TPR repeat</keyword>
<feature type="repeat" description="TPR" evidence="3">
    <location>
        <begin position="228"/>
        <end position="261"/>
    </location>
</feature>
<dbReference type="Pfam" id="PF13432">
    <property type="entry name" value="TPR_16"/>
    <property type="match status" value="1"/>
</dbReference>
<dbReference type="InterPro" id="IPR011990">
    <property type="entry name" value="TPR-like_helical_dom_sf"/>
</dbReference>
<protein>
    <submittedName>
        <fullName evidence="4">Uncharacterized protein</fullName>
    </submittedName>
</protein>
<gene>
    <name evidence="4" type="ORF">ASB62_00060</name>
</gene>
<dbReference type="Pfam" id="PF13181">
    <property type="entry name" value="TPR_8"/>
    <property type="match status" value="1"/>
</dbReference>